<accession>A0A6A4ZA57</accession>
<dbReference type="EMBL" id="VJMI01020505">
    <property type="protein sequence ID" value="KAF0704142.1"/>
    <property type="molecule type" value="Genomic_DNA"/>
</dbReference>
<sequence>MGATIREEAMQSLGKRKKIDQVDGDAGGANNGGTLAKMMKMMHDDYNADLEFRKYQYEIDQEEREAVRSREYEERRIERELQAEQLRCDRERHATQLRMYLEMMMNMITSMNKSK</sequence>
<evidence type="ECO:0008006" key="4">
    <source>
        <dbReference type="Google" id="ProtNLM"/>
    </source>
</evidence>
<evidence type="ECO:0000256" key="1">
    <source>
        <dbReference type="SAM" id="MobiDB-lite"/>
    </source>
</evidence>
<proteinExistence type="predicted"/>
<dbReference type="Proteomes" id="UP000469452">
    <property type="component" value="Unassembled WGS sequence"/>
</dbReference>
<reference evidence="2 3" key="1">
    <citation type="submission" date="2019-06" db="EMBL/GenBank/DDBJ databases">
        <title>Genomics analysis of Aphanomyces spp. identifies a new class of oomycete effector associated with host adaptation.</title>
        <authorList>
            <person name="Gaulin E."/>
        </authorList>
    </citation>
    <scope>NUCLEOTIDE SEQUENCE [LARGE SCALE GENOMIC DNA]</scope>
    <source>
        <strain evidence="2 3">E</strain>
    </source>
</reference>
<feature type="region of interest" description="Disordered" evidence="1">
    <location>
        <begin position="1"/>
        <end position="29"/>
    </location>
</feature>
<name>A0A6A4ZA57_APHAT</name>
<comment type="caution">
    <text evidence="2">The sequence shown here is derived from an EMBL/GenBank/DDBJ whole genome shotgun (WGS) entry which is preliminary data.</text>
</comment>
<protein>
    <recommendedName>
        <fullName evidence="4">No apical meristem-associated C-terminal domain-containing protein</fullName>
    </recommendedName>
</protein>
<gene>
    <name evidence="2" type="ORF">AaE_015093</name>
</gene>
<organism evidence="2 3">
    <name type="scientific">Aphanomyces astaci</name>
    <name type="common">Crayfish plague agent</name>
    <dbReference type="NCBI Taxonomy" id="112090"/>
    <lineage>
        <taxon>Eukaryota</taxon>
        <taxon>Sar</taxon>
        <taxon>Stramenopiles</taxon>
        <taxon>Oomycota</taxon>
        <taxon>Saprolegniomycetes</taxon>
        <taxon>Saprolegniales</taxon>
        <taxon>Verrucalvaceae</taxon>
        <taxon>Aphanomyces</taxon>
    </lineage>
</organism>
<evidence type="ECO:0000313" key="3">
    <source>
        <dbReference type="Proteomes" id="UP000469452"/>
    </source>
</evidence>
<evidence type="ECO:0000313" key="2">
    <source>
        <dbReference type="EMBL" id="KAF0704142.1"/>
    </source>
</evidence>
<dbReference type="AlphaFoldDB" id="A0A6A4ZA57"/>